<reference evidence="1" key="1">
    <citation type="submission" date="2022-07" db="EMBL/GenBank/DDBJ databases">
        <title>Genome Sequence of Lecanicillium saksenae.</title>
        <authorList>
            <person name="Buettner E."/>
        </authorList>
    </citation>
    <scope>NUCLEOTIDE SEQUENCE</scope>
    <source>
        <strain evidence="1">VT-O1</strain>
    </source>
</reference>
<accession>A0ACC1QD92</accession>
<gene>
    <name evidence="1" type="ORF">NLG97_g10590</name>
</gene>
<comment type="caution">
    <text evidence="1">The sequence shown here is derived from an EMBL/GenBank/DDBJ whole genome shotgun (WGS) entry which is preliminary data.</text>
</comment>
<keyword evidence="2" id="KW-1185">Reference proteome</keyword>
<evidence type="ECO:0000313" key="1">
    <source>
        <dbReference type="EMBL" id="KAJ3472985.1"/>
    </source>
</evidence>
<organism evidence="1 2">
    <name type="scientific">Lecanicillium saksenae</name>
    <dbReference type="NCBI Taxonomy" id="468837"/>
    <lineage>
        <taxon>Eukaryota</taxon>
        <taxon>Fungi</taxon>
        <taxon>Dikarya</taxon>
        <taxon>Ascomycota</taxon>
        <taxon>Pezizomycotina</taxon>
        <taxon>Sordariomycetes</taxon>
        <taxon>Hypocreomycetidae</taxon>
        <taxon>Hypocreales</taxon>
        <taxon>Cordycipitaceae</taxon>
        <taxon>Lecanicillium</taxon>
    </lineage>
</organism>
<evidence type="ECO:0000313" key="2">
    <source>
        <dbReference type="Proteomes" id="UP001148737"/>
    </source>
</evidence>
<dbReference type="Proteomes" id="UP001148737">
    <property type="component" value="Unassembled WGS sequence"/>
</dbReference>
<protein>
    <submittedName>
        <fullName evidence="1">Uncharacterized protein</fullName>
    </submittedName>
</protein>
<proteinExistence type="predicted"/>
<dbReference type="EMBL" id="JANAKD010002742">
    <property type="protein sequence ID" value="KAJ3472985.1"/>
    <property type="molecule type" value="Genomic_DNA"/>
</dbReference>
<sequence length="138" mass="14557">MTDGGVMSKPKEVTLVVGHGSAQPPDPTAAKPEASKEPSSRHSDLSRQRKWAPRKTPRQVRRDQTRLPAMCQRWQGVPGLSVRARISAGASFVPRPGASEPDEDGAVAAALLPDQGRVGRRGRVQLGAVALLPAAGLA</sequence>
<name>A0ACC1QD92_9HYPO</name>